<dbReference type="EMBL" id="AP008231">
    <property type="protein sequence ID" value="BAD79898.1"/>
    <property type="molecule type" value="Genomic_DNA"/>
</dbReference>
<organism evidence="1 2">
    <name type="scientific">Synechococcus sp. (strain ATCC 27144 / PCC 6301 / SAUG 1402/1)</name>
    <name type="common">Anacystis nidulans</name>
    <dbReference type="NCBI Taxonomy" id="269084"/>
    <lineage>
        <taxon>Bacteria</taxon>
        <taxon>Bacillati</taxon>
        <taxon>Cyanobacteriota</taxon>
        <taxon>Cyanophyceae</taxon>
        <taxon>Synechococcales</taxon>
        <taxon>Synechococcaceae</taxon>
        <taxon>Synechococcus</taxon>
    </lineage>
</organism>
<sequence>MEDVPTLLVQDDAGRTLLCDLEHLVPIDGQEYALLMPVDTPVSLFAWDGEDEDEPPRLVEDESEVEAVWPTASAVLQEQNLTLINSAVTLTVEGELPDLEDEDEESDFEEDEEVEEEFIHLVSFYHEEQEYSFFVPLEPIYVVARLVDGEAKLLTPEEFEAIEERLTAELDERMA</sequence>
<gene>
    <name evidence="1" type="ordered locus">syc1708_d</name>
</gene>
<evidence type="ECO:0000313" key="1">
    <source>
        <dbReference type="EMBL" id="BAD79898.1"/>
    </source>
</evidence>
<reference evidence="1 2" key="1">
    <citation type="journal article" date="2007" name="Photosyn. Res.">
        <title>Complete nucleotide sequence of the freshwater unicellular cyanobacterium Synechococcus elongatus PCC 6301 chromosome: gene content and organization.</title>
        <authorList>
            <person name="Sugita C."/>
            <person name="Ogata K."/>
            <person name="Shikata M."/>
            <person name="Jikuya H."/>
            <person name="Takano J."/>
            <person name="Furumichi M."/>
            <person name="Kanehisa M."/>
            <person name="Omata T."/>
            <person name="Sugiura M."/>
            <person name="Sugita M."/>
        </authorList>
    </citation>
    <scope>NUCLEOTIDE SEQUENCE [LARGE SCALE GENOMIC DNA]</scope>
    <source>
        <strain evidence="2">ATCC 27144 / PCC 6301 / SAUG 1402/1</strain>
    </source>
</reference>
<protein>
    <recommendedName>
        <fullName evidence="3">DUF3727 domain-containing protein</fullName>
    </recommendedName>
</protein>
<dbReference type="Pfam" id="PF12527">
    <property type="entry name" value="DUF3727"/>
    <property type="match status" value="1"/>
</dbReference>
<name>A0A0H3K4B5_SYNP6</name>
<dbReference type="Proteomes" id="UP000001175">
    <property type="component" value="Chromosome"/>
</dbReference>
<dbReference type="PANTHER" id="PTHR36061:SF3">
    <property type="entry name" value="OS04G0692200 PROTEIN"/>
    <property type="match status" value="1"/>
</dbReference>
<dbReference type="InterPro" id="IPR009711">
    <property type="entry name" value="UPF0473"/>
</dbReference>
<dbReference type="Pfam" id="PF06949">
    <property type="entry name" value="DUF1292"/>
    <property type="match status" value="1"/>
</dbReference>
<dbReference type="eggNOG" id="ENOG5031WDP">
    <property type="taxonomic scope" value="Bacteria"/>
</dbReference>
<evidence type="ECO:0000313" key="2">
    <source>
        <dbReference type="Proteomes" id="UP000001175"/>
    </source>
</evidence>
<dbReference type="KEGG" id="syc:syc1708_d"/>
<accession>A0A0H3K4B5</accession>
<evidence type="ECO:0008006" key="3">
    <source>
        <dbReference type="Google" id="ProtNLM"/>
    </source>
</evidence>
<proteinExistence type="predicted"/>
<dbReference type="RefSeq" id="WP_011244018.1">
    <property type="nucleotide sequence ID" value="NC_006576.1"/>
</dbReference>
<dbReference type="InterPro" id="IPR022203">
    <property type="entry name" value="DUF3727"/>
</dbReference>
<dbReference type="AlphaFoldDB" id="A0A0H3K4B5"/>
<dbReference type="GeneID" id="72431286"/>
<dbReference type="PANTHER" id="PTHR36061">
    <property type="match status" value="1"/>
</dbReference>